<keyword evidence="1" id="KW-0732">Signal</keyword>
<evidence type="ECO:0000313" key="3">
    <source>
        <dbReference type="Proteomes" id="UP000183812"/>
    </source>
</evidence>
<evidence type="ECO:0000313" key="2">
    <source>
        <dbReference type="EMBL" id="SDE94798.1"/>
    </source>
</evidence>
<name>A0A1G7H2Z9_RHOCA</name>
<dbReference type="EMBL" id="FNAY01000005">
    <property type="protein sequence ID" value="SDE94798.1"/>
    <property type="molecule type" value="Genomic_DNA"/>
</dbReference>
<gene>
    <name evidence="2" type="ORF">SAMN04244550_01389</name>
</gene>
<dbReference type="Proteomes" id="UP000183812">
    <property type="component" value="Unassembled WGS sequence"/>
</dbReference>
<dbReference type="OrthoDB" id="7689912at2"/>
<evidence type="ECO:0000256" key="1">
    <source>
        <dbReference type="SAM" id="SignalP"/>
    </source>
</evidence>
<dbReference type="RefSeq" id="WP_074553284.1">
    <property type="nucleotide sequence ID" value="NZ_CP119563.1"/>
</dbReference>
<evidence type="ECO:0008006" key="4">
    <source>
        <dbReference type="Google" id="ProtNLM"/>
    </source>
</evidence>
<reference evidence="2 3" key="1">
    <citation type="submission" date="2016-10" db="EMBL/GenBank/DDBJ databases">
        <authorList>
            <person name="de Groot N.N."/>
        </authorList>
    </citation>
    <scope>NUCLEOTIDE SEQUENCE [LARGE SCALE GENOMIC DNA]</scope>
    <source>
        <strain evidence="3">DSM 938 / 37b4</strain>
    </source>
</reference>
<proteinExistence type="predicted"/>
<organism evidence="2 3">
    <name type="scientific">Rhodobacter capsulatus</name>
    <name type="common">Rhodopseudomonas capsulata</name>
    <dbReference type="NCBI Taxonomy" id="1061"/>
    <lineage>
        <taxon>Bacteria</taxon>
        <taxon>Pseudomonadati</taxon>
        <taxon>Pseudomonadota</taxon>
        <taxon>Alphaproteobacteria</taxon>
        <taxon>Rhodobacterales</taxon>
        <taxon>Rhodobacter group</taxon>
        <taxon>Rhodobacter</taxon>
    </lineage>
</organism>
<dbReference type="AlphaFoldDB" id="A0A1G7H2Z9"/>
<sequence length="126" mass="13339">MKTPLLAALLLAAPVQAETIHPERALVLNCHFTQSCISGGCGEEDYNVTLETRGAEATFRDHRAKIALAGGFDPVSGQMSFASQPSDGSSYFFSDFGASGAVLSIHTQSEGQALVIAFEGRCEEVQ</sequence>
<feature type="signal peptide" evidence="1">
    <location>
        <begin position="1"/>
        <end position="17"/>
    </location>
</feature>
<feature type="chain" id="PRO_5010303323" description="Lipoprotein" evidence="1">
    <location>
        <begin position="18"/>
        <end position="126"/>
    </location>
</feature>
<protein>
    <recommendedName>
        <fullName evidence="4">Lipoprotein</fullName>
    </recommendedName>
</protein>
<accession>A0A1G7H2Z9</accession>